<dbReference type="PROSITE" id="PS51151">
    <property type="entry name" value="NAC_AB"/>
    <property type="match status" value="1"/>
</dbReference>
<dbReference type="Proteomes" id="UP001652661">
    <property type="component" value="Chromosome 2L"/>
</dbReference>
<feature type="compositionally biased region" description="Low complexity" evidence="1">
    <location>
        <begin position="81"/>
        <end position="90"/>
    </location>
</feature>
<feature type="compositionally biased region" description="Basic residues" evidence="1">
    <location>
        <begin position="1"/>
        <end position="12"/>
    </location>
</feature>
<evidence type="ECO:0000256" key="1">
    <source>
        <dbReference type="SAM" id="MobiDB-lite"/>
    </source>
</evidence>
<evidence type="ECO:0000313" key="3">
    <source>
        <dbReference type="Proteomes" id="UP001652661"/>
    </source>
</evidence>
<dbReference type="InterPro" id="IPR002715">
    <property type="entry name" value="Nas_poly-pep-assoc_cplx_dom"/>
</dbReference>
<keyword evidence="3" id="KW-1185">Reference proteome</keyword>
<feature type="domain" description="NAC-A/B" evidence="2">
    <location>
        <begin position="117"/>
        <end position="181"/>
    </location>
</feature>
<feature type="compositionally biased region" description="Basic and acidic residues" evidence="1">
    <location>
        <begin position="109"/>
        <end position="118"/>
    </location>
</feature>
<accession>A0A6P4IRW0</accession>
<feature type="region of interest" description="Disordered" evidence="1">
    <location>
        <begin position="1"/>
        <end position="52"/>
    </location>
</feature>
<dbReference type="CDD" id="cd22054">
    <property type="entry name" value="NAC_NACA"/>
    <property type="match status" value="1"/>
</dbReference>
<feature type="compositionally biased region" description="Low complexity" evidence="1">
    <location>
        <begin position="13"/>
        <end position="24"/>
    </location>
</feature>
<dbReference type="Gene3D" id="2.20.70.30">
    <property type="entry name" value="Nascent polypeptide-associated complex domain"/>
    <property type="match status" value="1"/>
</dbReference>
<protein>
    <submittedName>
        <fullName evidence="4">Uncharacterized protein gNacalpha</fullName>
    </submittedName>
</protein>
<organism evidence="3 4">
    <name type="scientific">Drosophila kikkawai</name>
    <name type="common">Fruit fly</name>
    <dbReference type="NCBI Taxonomy" id="30033"/>
    <lineage>
        <taxon>Eukaryota</taxon>
        <taxon>Metazoa</taxon>
        <taxon>Ecdysozoa</taxon>
        <taxon>Arthropoda</taxon>
        <taxon>Hexapoda</taxon>
        <taxon>Insecta</taxon>
        <taxon>Pterygota</taxon>
        <taxon>Neoptera</taxon>
        <taxon>Endopterygota</taxon>
        <taxon>Diptera</taxon>
        <taxon>Brachycera</taxon>
        <taxon>Muscomorpha</taxon>
        <taxon>Ephydroidea</taxon>
        <taxon>Drosophilidae</taxon>
        <taxon>Drosophila</taxon>
        <taxon>Sophophora</taxon>
    </lineage>
</organism>
<dbReference type="InterPro" id="IPR038187">
    <property type="entry name" value="NAC_A/B_dom_sf"/>
</dbReference>
<feature type="compositionally biased region" description="Acidic residues" evidence="1">
    <location>
        <begin position="214"/>
        <end position="225"/>
    </location>
</feature>
<gene>
    <name evidence="4" type="primary">gNacalpha</name>
</gene>
<feature type="region of interest" description="Disordered" evidence="1">
    <location>
        <begin position="74"/>
        <end position="118"/>
    </location>
</feature>
<dbReference type="AlphaFoldDB" id="A0A6P4IRW0"/>
<name>A0A6P4IRW0_DROKI</name>
<dbReference type="GO" id="GO:0005854">
    <property type="term" value="C:nascent polypeptide-associated complex"/>
    <property type="evidence" value="ECO:0007669"/>
    <property type="project" value="InterPro"/>
</dbReference>
<dbReference type="OrthoDB" id="3169036at2759"/>
<dbReference type="InterPro" id="IPR016641">
    <property type="entry name" value="EGD2/NACA0like"/>
</dbReference>
<reference evidence="3" key="1">
    <citation type="submission" date="2025-05" db="UniProtKB">
        <authorList>
            <consortium name="RefSeq"/>
        </authorList>
    </citation>
    <scope>NUCLEOTIDE SEQUENCE [LARGE SCALE GENOMIC DNA]</scope>
    <source>
        <strain evidence="3">14028-0561.14</strain>
    </source>
</reference>
<dbReference type="Gene3D" id="1.10.8.10">
    <property type="entry name" value="DNA helicase RuvA subunit, C-terminal domain"/>
    <property type="match status" value="1"/>
</dbReference>
<reference evidence="4" key="2">
    <citation type="submission" date="2025-08" db="UniProtKB">
        <authorList>
            <consortium name="RefSeq"/>
        </authorList>
    </citation>
    <scope>IDENTIFICATION</scope>
    <source>
        <strain evidence="4">14028-0561.14</strain>
        <tissue evidence="4">Whole fly</tissue>
    </source>
</reference>
<proteinExistence type="predicted"/>
<dbReference type="SMART" id="SM01407">
    <property type="entry name" value="NAC"/>
    <property type="match status" value="1"/>
</dbReference>
<dbReference type="RefSeq" id="XP_017026189.1">
    <property type="nucleotide sequence ID" value="XM_017170700.3"/>
</dbReference>
<evidence type="ECO:0000259" key="2">
    <source>
        <dbReference type="PROSITE" id="PS51151"/>
    </source>
</evidence>
<sequence>MNKKQKKSKKATKVAANANAAAAKLQKSIGEEEEVACAESDGGASGSKPEMDRAYRKNLNKLINLADKLPNSLVLHHSSGEGDSSGSGKSTNDDDDEAPELVNPNASKGCDDGQRYSRGEKKARRLLMKLDLKPVENVYRVTMKKSKNILLCIDKPDVYKSPTGTYIFFGKVYVEDLTNTATTQAAERYREVEAIKDKGADNVEAPDAAGSAPVDDDDDGSDGDEAAAKDLEERDIELVQMQASCSRKRAIKALLQNGQDVVNAIMDLTMG</sequence>
<feature type="region of interest" description="Disordered" evidence="1">
    <location>
        <begin position="197"/>
        <end position="233"/>
    </location>
</feature>
<dbReference type="Pfam" id="PF01849">
    <property type="entry name" value="NAC"/>
    <property type="match status" value="1"/>
</dbReference>
<dbReference type="PANTHER" id="PTHR21713">
    <property type="entry name" value="NASCENT POLYPEPTIDE ASSOCIATED COMPLEX ALPHA SUBUNIT-RELATED"/>
    <property type="match status" value="1"/>
</dbReference>
<dbReference type="OMA" id="ICFGEVR"/>
<evidence type="ECO:0000313" key="4">
    <source>
        <dbReference type="RefSeq" id="XP_017026189.1"/>
    </source>
</evidence>